<dbReference type="AlphaFoldDB" id="A0A0K0DGW8"/>
<feature type="region of interest" description="Disordered" evidence="1">
    <location>
        <begin position="1"/>
        <end position="21"/>
    </location>
</feature>
<accession>A0A0K0DGW8</accession>
<name>A0A0K0DGW8_ANGCA</name>
<dbReference type="Proteomes" id="UP000035642">
    <property type="component" value="Unassembled WGS sequence"/>
</dbReference>
<evidence type="ECO:0000256" key="1">
    <source>
        <dbReference type="SAM" id="MobiDB-lite"/>
    </source>
</evidence>
<evidence type="ECO:0000313" key="3">
    <source>
        <dbReference type="WBParaSite" id="ACAC_0001037001-mRNA-1"/>
    </source>
</evidence>
<organism evidence="2 3">
    <name type="scientific">Angiostrongylus cantonensis</name>
    <name type="common">Rat lungworm</name>
    <dbReference type="NCBI Taxonomy" id="6313"/>
    <lineage>
        <taxon>Eukaryota</taxon>
        <taxon>Metazoa</taxon>
        <taxon>Ecdysozoa</taxon>
        <taxon>Nematoda</taxon>
        <taxon>Chromadorea</taxon>
        <taxon>Rhabditida</taxon>
        <taxon>Rhabditina</taxon>
        <taxon>Rhabditomorpha</taxon>
        <taxon>Strongyloidea</taxon>
        <taxon>Metastrongylidae</taxon>
        <taxon>Angiostrongylus</taxon>
    </lineage>
</organism>
<dbReference type="WBParaSite" id="ACAC_0001037001-mRNA-1">
    <property type="protein sequence ID" value="ACAC_0001037001-mRNA-1"/>
    <property type="gene ID" value="ACAC_0001037001"/>
</dbReference>
<sequence>MAASNKRKTAGSPVPRQRRFGDKIAVYHCNEEKKQAKKKISKVPVAEEKMKLSGRKRRIPSPSQKENHYAVAIVPKTTLNSLSNVDDRSARVESPVNKLLQLPEVRMVGRLMALRCQPRLTDERVETEVFVKRHEKLEKEEKQILRSGKKIQVEEPIIFIDFRERSRPQMEMKSERTEQNMTVDNIYIT</sequence>
<proteinExistence type="predicted"/>
<evidence type="ECO:0000313" key="2">
    <source>
        <dbReference type="Proteomes" id="UP000035642"/>
    </source>
</evidence>
<dbReference type="STRING" id="6313.A0A0K0DGW8"/>
<keyword evidence="2" id="KW-1185">Reference proteome</keyword>
<reference evidence="3" key="2">
    <citation type="submission" date="2017-02" db="UniProtKB">
        <authorList>
            <consortium name="WormBaseParasite"/>
        </authorList>
    </citation>
    <scope>IDENTIFICATION</scope>
</reference>
<reference evidence="2" key="1">
    <citation type="submission" date="2012-09" db="EMBL/GenBank/DDBJ databases">
        <authorList>
            <person name="Martin A.A."/>
        </authorList>
    </citation>
    <scope>NUCLEOTIDE SEQUENCE</scope>
</reference>
<protein>
    <submittedName>
        <fullName evidence="3">TPX2 C-terminal domain-containing protein</fullName>
    </submittedName>
</protein>